<accession>A0A6L9MG38</accession>
<dbReference type="Gene3D" id="1.20.120.530">
    <property type="entry name" value="GntR ligand-binding domain-like"/>
    <property type="match status" value="1"/>
</dbReference>
<dbReference type="InterPro" id="IPR008920">
    <property type="entry name" value="TF_FadR/GntR_C"/>
</dbReference>
<keyword evidence="3" id="KW-0804">Transcription</keyword>
<name>A0A6L9MG38_9HYPH</name>
<dbReference type="InterPro" id="IPR036388">
    <property type="entry name" value="WH-like_DNA-bd_sf"/>
</dbReference>
<dbReference type="InterPro" id="IPR011711">
    <property type="entry name" value="GntR_C"/>
</dbReference>
<dbReference type="PANTHER" id="PTHR43537">
    <property type="entry name" value="TRANSCRIPTIONAL REGULATOR, GNTR FAMILY"/>
    <property type="match status" value="1"/>
</dbReference>
<sequence length="225" mass="24857">MIERGESLSVLAYKRLEEMILTGELRPGQRINEAQFAAANGLSRGPVREACRALERAALVTMTPAKGAFVREISQKHLAEVYDLRAALTGMMCGLAAANQPDPASCDKLELLNTEMTAAADRDDTEGYYAANLRFHDIISDLAGNDTARRVYDGLVKETHWHRIAAMSAYESIDEHTMIIAAIRAGDREEARRCGEAHVASGKRRWIKRRAEQEASAANRKEEAA</sequence>
<feature type="domain" description="HTH gntR-type" evidence="4">
    <location>
        <begin position="6"/>
        <end position="73"/>
    </location>
</feature>
<organism evidence="5 6">
    <name type="scientific">Aurantimonas aggregata</name>
    <dbReference type="NCBI Taxonomy" id="2047720"/>
    <lineage>
        <taxon>Bacteria</taxon>
        <taxon>Pseudomonadati</taxon>
        <taxon>Pseudomonadota</taxon>
        <taxon>Alphaproteobacteria</taxon>
        <taxon>Hyphomicrobiales</taxon>
        <taxon>Aurantimonadaceae</taxon>
        <taxon>Aurantimonas</taxon>
    </lineage>
</organism>
<dbReference type="RefSeq" id="WP_163043295.1">
    <property type="nucleotide sequence ID" value="NZ_JAAAMJ010000003.1"/>
</dbReference>
<protein>
    <submittedName>
        <fullName evidence="5">FCD domain-containing protein</fullName>
    </submittedName>
</protein>
<reference evidence="5 6" key="1">
    <citation type="submission" date="2020-01" db="EMBL/GenBank/DDBJ databases">
        <title>Genomes of bacteria type strains.</title>
        <authorList>
            <person name="Chen J."/>
            <person name="Zhu S."/>
            <person name="Chen J."/>
        </authorList>
    </citation>
    <scope>NUCLEOTIDE SEQUENCE [LARGE SCALE GENOMIC DNA]</scope>
    <source>
        <strain evidence="5 6">KCTC 52919</strain>
    </source>
</reference>
<dbReference type="AlphaFoldDB" id="A0A6L9MG38"/>
<dbReference type="Pfam" id="PF00392">
    <property type="entry name" value="GntR"/>
    <property type="match status" value="1"/>
</dbReference>
<dbReference type="Pfam" id="PF07729">
    <property type="entry name" value="FCD"/>
    <property type="match status" value="1"/>
</dbReference>
<keyword evidence="2" id="KW-0238">DNA-binding</keyword>
<dbReference type="SMART" id="SM00345">
    <property type="entry name" value="HTH_GNTR"/>
    <property type="match status" value="1"/>
</dbReference>
<comment type="caution">
    <text evidence="5">The sequence shown here is derived from an EMBL/GenBank/DDBJ whole genome shotgun (WGS) entry which is preliminary data.</text>
</comment>
<dbReference type="InterPro" id="IPR036390">
    <property type="entry name" value="WH_DNA-bd_sf"/>
</dbReference>
<keyword evidence="6" id="KW-1185">Reference proteome</keyword>
<dbReference type="PROSITE" id="PS50949">
    <property type="entry name" value="HTH_GNTR"/>
    <property type="match status" value="1"/>
</dbReference>
<evidence type="ECO:0000256" key="2">
    <source>
        <dbReference type="ARBA" id="ARBA00023125"/>
    </source>
</evidence>
<dbReference type="Gene3D" id="1.10.10.10">
    <property type="entry name" value="Winged helix-like DNA-binding domain superfamily/Winged helix DNA-binding domain"/>
    <property type="match status" value="1"/>
</dbReference>
<dbReference type="SUPFAM" id="SSF46785">
    <property type="entry name" value="Winged helix' DNA-binding domain"/>
    <property type="match status" value="1"/>
</dbReference>
<dbReference type="GO" id="GO:0003700">
    <property type="term" value="F:DNA-binding transcription factor activity"/>
    <property type="evidence" value="ECO:0007669"/>
    <property type="project" value="InterPro"/>
</dbReference>
<dbReference type="GO" id="GO:0003677">
    <property type="term" value="F:DNA binding"/>
    <property type="evidence" value="ECO:0007669"/>
    <property type="project" value="UniProtKB-KW"/>
</dbReference>
<dbReference type="EMBL" id="JAAAMJ010000003">
    <property type="protein sequence ID" value="NDV86572.1"/>
    <property type="molecule type" value="Genomic_DNA"/>
</dbReference>
<evidence type="ECO:0000313" key="5">
    <source>
        <dbReference type="EMBL" id="NDV86572.1"/>
    </source>
</evidence>
<evidence type="ECO:0000313" key="6">
    <source>
        <dbReference type="Proteomes" id="UP000476332"/>
    </source>
</evidence>
<dbReference type="CDD" id="cd07377">
    <property type="entry name" value="WHTH_GntR"/>
    <property type="match status" value="1"/>
</dbReference>
<dbReference type="Proteomes" id="UP000476332">
    <property type="component" value="Unassembled WGS sequence"/>
</dbReference>
<proteinExistence type="predicted"/>
<dbReference type="PANTHER" id="PTHR43537:SF5">
    <property type="entry name" value="UXU OPERON TRANSCRIPTIONAL REGULATOR"/>
    <property type="match status" value="1"/>
</dbReference>
<keyword evidence="1" id="KW-0805">Transcription regulation</keyword>
<dbReference type="SUPFAM" id="SSF48008">
    <property type="entry name" value="GntR ligand-binding domain-like"/>
    <property type="match status" value="1"/>
</dbReference>
<dbReference type="InterPro" id="IPR000524">
    <property type="entry name" value="Tscrpt_reg_HTH_GntR"/>
</dbReference>
<dbReference type="SMART" id="SM00895">
    <property type="entry name" value="FCD"/>
    <property type="match status" value="1"/>
</dbReference>
<evidence type="ECO:0000256" key="1">
    <source>
        <dbReference type="ARBA" id="ARBA00023015"/>
    </source>
</evidence>
<evidence type="ECO:0000256" key="3">
    <source>
        <dbReference type="ARBA" id="ARBA00023163"/>
    </source>
</evidence>
<evidence type="ECO:0000259" key="4">
    <source>
        <dbReference type="PROSITE" id="PS50949"/>
    </source>
</evidence>
<gene>
    <name evidence="5" type="ORF">GTW51_07650</name>
</gene>